<dbReference type="EMBL" id="JAKKDV010000003">
    <property type="protein sequence ID" value="MCF7560910.1"/>
    <property type="molecule type" value="Genomic_DNA"/>
</dbReference>
<sequence>MNSIILHISDLHVSLDKKIGGEINQHDSYLDTSQDEELSILFIDKFIATIKRDFNDTKIYLLITGDTTDRGEIKEFEYAYKFLNRIITELDIDTENILLIPGDHDINRRSIENLLEKKEDSSLEEINISKFKNFSDFYFKLLNKKFDPNKIIFETLLVEGAILLLGVNSCTKLNLTQKLGNVPISNFEEELKLIPKVDSYKKIICFHHNLTSSYDNKNNGQWDSKNRQSLLNKLLNIGIEFIFTGNEHTNSCKKVFSGDITTSDSGCLGSKKHDSAFKVYNVLINDDIVLTNKIYSLHNTKGNDSEYEWDIRTNSIFHQPEKFILFEKAPPKLDNEIIEIPSAEINEVFHEADEIKKDVIKEDINVYYSEVFTDGLYYKVKKLNLFHSGHFHWSETSRAHNWIDTSKLIENKKNLSFTKNAIIDVIEKKKLVNKIDLIIGLGYEGNIISTKATIKFNKPYAFLPYSYRNDEHHKYEKELNYSNENNDFRNVLIITDVVNDGRTIRKLIKNRHESFFKNVNKVYVISLFYTGESILNHNILNFDFVKTIPDYNIKNDEDVNNIEFYTVKSLKVEKCPYGDDFRETCLIVKDKLGCVNLFYDESKSSK</sequence>
<dbReference type="InterPro" id="IPR000836">
    <property type="entry name" value="PRTase_dom"/>
</dbReference>
<organism evidence="3 4">
    <name type="scientific">Flaviramulus multivorans</name>
    <dbReference type="NCBI Taxonomy" id="1304750"/>
    <lineage>
        <taxon>Bacteria</taxon>
        <taxon>Pseudomonadati</taxon>
        <taxon>Bacteroidota</taxon>
        <taxon>Flavobacteriia</taxon>
        <taxon>Flavobacteriales</taxon>
        <taxon>Flavobacteriaceae</taxon>
        <taxon>Flaviramulus</taxon>
    </lineage>
</organism>
<dbReference type="InterPro" id="IPR029057">
    <property type="entry name" value="PRTase-like"/>
</dbReference>
<dbReference type="PANTHER" id="PTHR42988:SF2">
    <property type="entry name" value="CYCLIC NUCLEOTIDE PHOSPHODIESTERASE CBUA0032-RELATED"/>
    <property type="match status" value="1"/>
</dbReference>
<dbReference type="InterPro" id="IPR050884">
    <property type="entry name" value="CNP_phosphodiesterase-III"/>
</dbReference>
<gene>
    <name evidence="3" type="ORF">L3X39_09710</name>
</gene>
<protein>
    <recommendedName>
        <fullName evidence="5">Calcineurin-like phosphoesterase domain-containing protein</fullName>
    </recommendedName>
</protein>
<evidence type="ECO:0000256" key="1">
    <source>
        <dbReference type="ARBA" id="ARBA00022723"/>
    </source>
</evidence>
<dbReference type="SUPFAM" id="SSF53271">
    <property type="entry name" value="PRTase-like"/>
    <property type="match status" value="1"/>
</dbReference>
<name>A0ABS9IJZ6_9FLAO</name>
<evidence type="ECO:0000256" key="2">
    <source>
        <dbReference type="ARBA" id="ARBA00022801"/>
    </source>
</evidence>
<proteinExistence type="predicted"/>
<dbReference type="Proteomes" id="UP001200022">
    <property type="component" value="Unassembled WGS sequence"/>
</dbReference>
<dbReference type="Gene3D" id="3.40.50.2020">
    <property type="match status" value="1"/>
</dbReference>
<dbReference type="PANTHER" id="PTHR42988">
    <property type="entry name" value="PHOSPHOHYDROLASE"/>
    <property type="match status" value="1"/>
</dbReference>
<keyword evidence="1" id="KW-0479">Metal-binding</keyword>
<dbReference type="CDD" id="cd06223">
    <property type="entry name" value="PRTases_typeI"/>
    <property type="match status" value="1"/>
</dbReference>
<dbReference type="Gene3D" id="3.60.21.10">
    <property type="match status" value="1"/>
</dbReference>
<keyword evidence="4" id="KW-1185">Reference proteome</keyword>
<accession>A0ABS9IJZ6</accession>
<evidence type="ECO:0000313" key="4">
    <source>
        <dbReference type="Proteomes" id="UP001200022"/>
    </source>
</evidence>
<dbReference type="RefSeq" id="WP_237231589.1">
    <property type="nucleotide sequence ID" value="NZ_JAKKDV010000003.1"/>
</dbReference>
<reference evidence="3 4" key="1">
    <citation type="submission" date="2022-01" db="EMBL/GenBank/DDBJ databases">
        <title>Draft genome sequence of Sabulilitoribacter multivorans KCTC 32326.</title>
        <authorList>
            <person name="Oh J.-S."/>
        </authorList>
    </citation>
    <scope>NUCLEOTIDE SEQUENCE [LARGE SCALE GENOMIC DNA]</scope>
    <source>
        <strain evidence="3 4">M-M16</strain>
    </source>
</reference>
<dbReference type="SUPFAM" id="SSF56300">
    <property type="entry name" value="Metallo-dependent phosphatases"/>
    <property type="match status" value="1"/>
</dbReference>
<comment type="caution">
    <text evidence="3">The sequence shown here is derived from an EMBL/GenBank/DDBJ whole genome shotgun (WGS) entry which is preliminary data.</text>
</comment>
<keyword evidence="2" id="KW-0378">Hydrolase</keyword>
<evidence type="ECO:0000313" key="3">
    <source>
        <dbReference type="EMBL" id="MCF7560910.1"/>
    </source>
</evidence>
<evidence type="ECO:0008006" key="5">
    <source>
        <dbReference type="Google" id="ProtNLM"/>
    </source>
</evidence>
<dbReference type="InterPro" id="IPR029052">
    <property type="entry name" value="Metallo-depent_PP-like"/>
</dbReference>